<evidence type="ECO:0000313" key="3">
    <source>
        <dbReference type="Proteomes" id="UP000624325"/>
    </source>
</evidence>
<feature type="transmembrane region" description="Helical" evidence="1">
    <location>
        <begin position="36"/>
        <end position="62"/>
    </location>
</feature>
<keyword evidence="1" id="KW-0812">Transmembrane</keyword>
<proteinExistence type="predicted"/>
<keyword evidence="1" id="KW-0472">Membrane</keyword>
<keyword evidence="1" id="KW-1133">Transmembrane helix</keyword>
<comment type="caution">
    <text evidence="2">The sequence shown here is derived from an EMBL/GenBank/DDBJ whole genome shotgun (WGS) entry which is preliminary data.</text>
</comment>
<protein>
    <submittedName>
        <fullName evidence="2">Uncharacterized protein</fullName>
    </submittedName>
</protein>
<name>A0ABQ4C4S1_9ACTN</name>
<evidence type="ECO:0000256" key="1">
    <source>
        <dbReference type="SAM" id="Phobius"/>
    </source>
</evidence>
<evidence type="ECO:0000313" key="2">
    <source>
        <dbReference type="EMBL" id="GIF57786.1"/>
    </source>
</evidence>
<gene>
    <name evidence="2" type="ORF">Air01nite_38810</name>
</gene>
<reference evidence="2 3" key="1">
    <citation type="submission" date="2021-01" db="EMBL/GenBank/DDBJ databases">
        <title>Whole genome shotgun sequence of Asanoa iriomotensis NBRC 100142.</title>
        <authorList>
            <person name="Komaki H."/>
            <person name="Tamura T."/>
        </authorList>
    </citation>
    <scope>NUCLEOTIDE SEQUENCE [LARGE SCALE GENOMIC DNA]</scope>
    <source>
        <strain evidence="2 3">NBRC 100142</strain>
    </source>
</reference>
<dbReference type="EMBL" id="BONC01000026">
    <property type="protein sequence ID" value="GIF57786.1"/>
    <property type="molecule type" value="Genomic_DNA"/>
</dbReference>
<sequence>MRTPARSASGQAWEPFPGDPLRFRPTWRQSLGQGMWMGLLVAGALALTGLAAVLAPVVAHWLTGVHPQRSVPPQVWWALALPVPVGGLVGLVVGRRVGADLDAVGAWAVPGALGGSAPWHRVVEVRMERRGRRTVVALPLVDGSIVRLRAPYDGHLMGRDPDFERKQFRIRLHWETHRYG</sequence>
<feature type="transmembrane region" description="Helical" evidence="1">
    <location>
        <begin position="74"/>
        <end position="93"/>
    </location>
</feature>
<keyword evidence="3" id="KW-1185">Reference proteome</keyword>
<dbReference type="RefSeq" id="WP_203704083.1">
    <property type="nucleotide sequence ID" value="NZ_BAAALU010000009.1"/>
</dbReference>
<organism evidence="2 3">
    <name type="scientific">Asanoa iriomotensis</name>
    <dbReference type="NCBI Taxonomy" id="234613"/>
    <lineage>
        <taxon>Bacteria</taxon>
        <taxon>Bacillati</taxon>
        <taxon>Actinomycetota</taxon>
        <taxon>Actinomycetes</taxon>
        <taxon>Micromonosporales</taxon>
        <taxon>Micromonosporaceae</taxon>
        <taxon>Asanoa</taxon>
    </lineage>
</organism>
<accession>A0ABQ4C4S1</accession>
<dbReference type="Proteomes" id="UP000624325">
    <property type="component" value="Unassembled WGS sequence"/>
</dbReference>